<feature type="active site" evidence="11">
    <location>
        <position position="193"/>
    </location>
</feature>
<organism evidence="14 15">
    <name type="scientific">Cuscuta epithymum</name>
    <dbReference type="NCBI Taxonomy" id="186058"/>
    <lineage>
        <taxon>Eukaryota</taxon>
        <taxon>Viridiplantae</taxon>
        <taxon>Streptophyta</taxon>
        <taxon>Embryophyta</taxon>
        <taxon>Tracheophyta</taxon>
        <taxon>Spermatophyta</taxon>
        <taxon>Magnoliopsida</taxon>
        <taxon>eudicotyledons</taxon>
        <taxon>Gunneridae</taxon>
        <taxon>Pentapetalae</taxon>
        <taxon>asterids</taxon>
        <taxon>lamiids</taxon>
        <taxon>Solanales</taxon>
        <taxon>Convolvulaceae</taxon>
        <taxon>Cuscuteae</taxon>
        <taxon>Cuscuta</taxon>
        <taxon>Cuscuta subgen. Cuscuta</taxon>
    </lineage>
</organism>
<dbReference type="Gene3D" id="2.160.20.10">
    <property type="entry name" value="Single-stranded right-handed beta-helix, Pectin lyase-like"/>
    <property type="match status" value="1"/>
</dbReference>
<evidence type="ECO:0000256" key="4">
    <source>
        <dbReference type="ARBA" id="ARBA00013229"/>
    </source>
</evidence>
<dbReference type="FunFam" id="2.160.20.10:FF:000013">
    <property type="entry name" value="Pectinesterase"/>
    <property type="match status" value="1"/>
</dbReference>
<evidence type="ECO:0000256" key="10">
    <source>
        <dbReference type="ARBA" id="ARBA00057335"/>
    </source>
</evidence>
<dbReference type="AlphaFoldDB" id="A0AAV0GEN1"/>
<comment type="function">
    <text evidence="10">Acts in the modification of cell walls via demethylesterification of cell wall pectin.</text>
</comment>
<accession>A0AAV0GEN1</accession>
<dbReference type="InterPro" id="IPR011050">
    <property type="entry name" value="Pectin_lyase_fold/virulence"/>
</dbReference>
<dbReference type="PANTHER" id="PTHR31321">
    <property type="entry name" value="ACYL-COA THIOESTER HYDROLASE YBHC-RELATED"/>
    <property type="match status" value="1"/>
</dbReference>
<dbReference type="InterPro" id="IPR033131">
    <property type="entry name" value="Pectinesterase_Asp_AS"/>
</dbReference>
<keyword evidence="12" id="KW-0732">Signal</keyword>
<dbReference type="InterPro" id="IPR000070">
    <property type="entry name" value="Pectinesterase_cat"/>
</dbReference>
<dbReference type="GO" id="GO:0030599">
    <property type="term" value="F:pectinesterase activity"/>
    <property type="evidence" value="ECO:0007669"/>
    <property type="project" value="UniProtKB-UniRule"/>
</dbReference>
<evidence type="ECO:0000256" key="9">
    <source>
        <dbReference type="ARBA" id="ARBA00047928"/>
    </source>
</evidence>
<keyword evidence="5" id="KW-0964">Secreted</keyword>
<dbReference type="GO" id="GO:0045490">
    <property type="term" value="P:pectin catabolic process"/>
    <property type="evidence" value="ECO:0007669"/>
    <property type="project" value="UniProtKB-UniRule"/>
</dbReference>
<evidence type="ECO:0000256" key="11">
    <source>
        <dbReference type="PROSITE-ProRule" id="PRU10040"/>
    </source>
</evidence>
<dbReference type="PROSITE" id="PS00503">
    <property type="entry name" value="PECTINESTERASE_2"/>
    <property type="match status" value="1"/>
</dbReference>
<keyword evidence="6 12" id="KW-0378">Hydrolase</keyword>
<dbReference type="GO" id="GO:0042545">
    <property type="term" value="P:cell wall modification"/>
    <property type="evidence" value="ECO:0007669"/>
    <property type="project" value="UniProtKB-UniRule"/>
</dbReference>
<evidence type="ECO:0000313" key="14">
    <source>
        <dbReference type="EMBL" id="CAH9146436.1"/>
    </source>
</evidence>
<dbReference type="EMBL" id="CAMAPF010001104">
    <property type="protein sequence ID" value="CAH9146436.1"/>
    <property type="molecule type" value="Genomic_DNA"/>
</dbReference>
<proteinExistence type="inferred from homology"/>
<evidence type="ECO:0000313" key="15">
    <source>
        <dbReference type="Proteomes" id="UP001152523"/>
    </source>
</evidence>
<comment type="subcellular location">
    <subcellularLocation>
        <location evidence="1">Secreted</location>
    </subcellularLocation>
</comment>
<dbReference type="SUPFAM" id="SSF51126">
    <property type="entry name" value="Pectin lyase-like"/>
    <property type="match status" value="1"/>
</dbReference>
<evidence type="ECO:0000256" key="8">
    <source>
        <dbReference type="ARBA" id="ARBA00023180"/>
    </source>
</evidence>
<dbReference type="InterPro" id="IPR012334">
    <property type="entry name" value="Pectin_lyas_fold"/>
</dbReference>
<dbReference type="Pfam" id="PF01095">
    <property type="entry name" value="Pectinesterase"/>
    <property type="match status" value="1"/>
</dbReference>
<protein>
    <recommendedName>
        <fullName evidence="4 12">Pectinesterase</fullName>
        <ecNumber evidence="4 12">3.1.1.11</ecNumber>
    </recommendedName>
</protein>
<evidence type="ECO:0000256" key="6">
    <source>
        <dbReference type="ARBA" id="ARBA00022801"/>
    </source>
</evidence>
<evidence type="ECO:0000256" key="5">
    <source>
        <dbReference type="ARBA" id="ARBA00022525"/>
    </source>
</evidence>
<keyword evidence="8" id="KW-0325">Glycoprotein</keyword>
<evidence type="ECO:0000259" key="13">
    <source>
        <dbReference type="Pfam" id="PF01095"/>
    </source>
</evidence>
<dbReference type="PANTHER" id="PTHR31321:SF76">
    <property type="entry name" value="PECTINESTERASE 10-RELATED"/>
    <property type="match status" value="1"/>
</dbReference>
<gene>
    <name evidence="14" type="ORF">CEPIT_LOCUS42990</name>
</gene>
<sequence length="345" mass="39172">MSSYYLKLILFLWRLMVFLAVDCGGASTRTARLAEFYDNYTTVRVDPTGRGDFRTIQSAIDAVPPANKDWICIYVKAGTYIEQVTIPPEKSFIYLKGEGKRKTNVMWDSHDTIQSATFSTYADNIIVKSMTFINSYNFPPENTTHPRKVAVAALVMGDNTAFYRCGFKGWQDTLWDVQGHHFFKLCTINGAVDFIFGNAKSIFEKCSIAVNAERLESGLVGYITAQGRDNPEDESAFVFKECRVFGTGKAFLGRPWRAYARVIFYNTFMDNIIVPEGWTNSLGFNVNLDKLTFEEHGCSGPGSDKSKRVDWIAKMNEEELLSFTSLSFINNQGWLYRQPLSRLLE</sequence>
<evidence type="ECO:0000256" key="2">
    <source>
        <dbReference type="ARBA" id="ARBA00005184"/>
    </source>
</evidence>
<feature type="chain" id="PRO_5043112675" description="Pectinesterase" evidence="12">
    <location>
        <begin position="21"/>
        <end position="345"/>
    </location>
</feature>
<comment type="similarity">
    <text evidence="3">Belongs to the pectinesterase family.</text>
</comment>
<comment type="pathway">
    <text evidence="2 12">Glycan metabolism; pectin degradation; 2-dehydro-3-deoxy-D-gluconate from pectin: step 1/5.</text>
</comment>
<keyword evidence="7 12" id="KW-0063">Aspartyl esterase</keyword>
<evidence type="ECO:0000256" key="7">
    <source>
        <dbReference type="ARBA" id="ARBA00023085"/>
    </source>
</evidence>
<evidence type="ECO:0000256" key="1">
    <source>
        <dbReference type="ARBA" id="ARBA00004613"/>
    </source>
</evidence>
<dbReference type="GO" id="GO:0005576">
    <property type="term" value="C:extracellular region"/>
    <property type="evidence" value="ECO:0007669"/>
    <property type="project" value="UniProtKB-SubCell"/>
</dbReference>
<comment type="catalytic activity">
    <reaction evidence="9 12">
        <text>[(1-&gt;4)-alpha-D-galacturonosyl methyl ester](n) + n H2O = [(1-&gt;4)-alpha-D-galacturonosyl](n) + n methanol + n H(+)</text>
        <dbReference type="Rhea" id="RHEA:22380"/>
        <dbReference type="Rhea" id="RHEA-COMP:14570"/>
        <dbReference type="Rhea" id="RHEA-COMP:14573"/>
        <dbReference type="ChEBI" id="CHEBI:15377"/>
        <dbReference type="ChEBI" id="CHEBI:15378"/>
        <dbReference type="ChEBI" id="CHEBI:17790"/>
        <dbReference type="ChEBI" id="CHEBI:140522"/>
        <dbReference type="ChEBI" id="CHEBI:140523"/>
        <dbReference type="EC" id="3.1.1.11"/>
    </reaction>
</comment>
<comment type="caution">
    <text evidence="14">The sequence shown here is derived from an EMBL/GenBank/DDBJ whole genome shotgun (WGS) entry which is preliminary data.</text>
</comment>
<dbReference type="Proteomes" id="UP001152523">
    <property type="component" value="Unassembled WGS sequence"/>
</dbReference>
<evidence type="ECO:0000256" key="12">
    <source>
        <dbReference type="RuleBase" id="RU000589"/>
    </source>
</evidence>
<name>A0AAV0GEN1_9ASTE</name>
<dbReference type="EC" id="3.1.1.11" evidence="4 12"/>
<feature type="domain" description="Pectinesterase catalytic" evidence="13">
    <location>
        <begin position="45"/>
        <end position="331"/>
    </location>
</feature>
<keyword evidence="15" id="KW-1185">Reference proteome</keyword>
<reference evidence="14" key="1">
    <citation type="submission" date="2022-07" db="EMBL/GenBank/DDBJ databases">
        <authorList>
            <person name="Macas J."/>
            <person name="Novak P."/>
            <person name="Neumann P."/>
        </authorList>
    </citation>
    <scope>NUCLEOTIDE SEQUENCE</scope>
</reference>
<evidence type="ECO:0000256" key="3">
    <source>
        <dbReference type="ARBA" id="ARBA00008891"/>
    </source>
</evidence>
<feature type="signal peptide" evidence="12">
    <location>
        <begin position="1"/>
        <end position="20"/>
    </location>
</feature>